<evidence type="ECO:0000313" key="2">
    <source>
        <dbReference type="EMBL" id="EME71097.1"/>
    </source>
</evidence>
<dbReference type="RefSeq" id="WP_008615026.1">
    <property type="nucleotide sequence ID" value="NZ_AONQ01000009.1"/>
</dbReference>
<dbReference type="EMBL" id="AONQ01000009">
    <property type="protein sequence ID" value="EME71097.1"/>
    <property type="molecule type" value="Genomic_DNA"/>
</dbReference>
<feature type="region of interest" description="Disordered" evidence="1">
    <location>
        <begin position="113"/>
        <end position="134"/>
    </location>
</feature>
<dbReference type="OrthoDB" id="7366278at2"/>
<keyword evidence="3" id="KW-1185">Reference proteome</keyword>
<dbReference type="STRING" id="1244869.H261_05027"/>
<organism evidence="2 3">
    <name type="scientific">Paramagnetospirillum caucaseum</name>
    <dbReference type="NCBI Taxonomy" id="1244869"/>
    <lineage>
        <taxon>Bacteria</taxon>
        <taxon>Pseudomonadati</taxon>
        <taxon>Pseudomonadota</taxon>
        <taxon>Alphaproteobacteria</taxon>
        <taxon>Rhodospirillales</taxon>
        <taxon>Magnetospirillaceae</taxon>
        <taxon>Paramagnetospirillum</taxon>
    </lineage>
</organism>
<proteinExistence type="predicted"/>
<name>M2ZUP9_9PROT</name>
<reference evidence="2 3" key="1">
    <citation type="journal article" date="2014" name="Genome Announc.">
        <title>Draft Genome Sequence of Magnetospirillum sp. Strain SO-1, a Freshwater Magnetotactic Bacterium Isolated from the Ol'khovka River, Russia.</title>
        <authorList>
            <person name="Grouzdev D.S."/>
            <person name="Dziuba M.V."/>
            <person name="Sukhacheva M.S."/>
            <person name="Mardanov A.V."/>
            <person name="Beletskiy A.V."/>
            <person name="Kuznetsov B.B."/>
            <person name="Skryabin K.G."/>
        </authorList>
    </citation>
    <scope>NUCLEOTIDE SEQUENCE [LARGE SCALE GENOMIC DNA]</scope>
    <source>
        <strain evidence="2 3">SO-1</strain>
    </source>
</reference>
<evidence type="ECO:0000256" key="1">
    <source>
        <dbReference type="SAM" id="MobiDB-lite"/>
    </source>
</evidence>
<protein>
    <recommendedName>
        <fullName evidence="4">DUF2946 domain-containing protein</fullName>
    </recommendedName>
</protein>
<evidence type="ECO:0000313" key="3">
    <source>
        <dbReference type="Proteomes" id="UP000011744"/>
    </source>
</evidence>
<dbReference type="PATRIC" id="fig|1244869.3.peg.1010"/>
<gene>
    <name evidence="2" type="ORF">H261_05027</name>
</gene>
<sequence>MKRSVLKYAVLSRLLVGLLVAGLAVQWMTSAVGMGGGDGGIVSAATLDNAADRVLADLAASVCSKDKADGGQVKAAHCQHCVPAAFQFFTAPQGEFISRLALAVPIGAAFQSQTLPPSRRQPGDGPSRAPPPFA</sequence>
<dbReference type="Proteomes" id="UP000011744">
    <property type="component" value="Unassembled WGS sequence"/>
</dbReference>
<comment type="caution">
    <text evidence="2">The sequence shown here is derived from an EMBL/GenBank/DDBJ whole genome shotgun (WGS) entry which is preliminary data.</text>
</comment>
<evidence type="ECO:0008006" key="4">
    <source>
        <dbReference type="Google" id="ProtNLM"/>
    </source>
</evidence>
<dbReference type="AlphaFoldDB" id="M2ZUP9"/>
<accession>M2ZUP9</accession>